<organism evidence="2 3">
    <name type="scientific">Marinihelvus fidelis</name>
    <dbReference type="NCBI Taxonomy" id="2613842"/>
    <lineage>
        <taxon>Bacteria</taxon>
        <taxon>Pseudomonadati</taxon>
        <taxon>Pseudomonadota</taxon>
        <taxon>Gammaproteobacteria</taxon>
        <taxon>Chromatiales</taxon>
        <taxon>Wenzhouxiangellaceae</taxon>
        <taxon>Marinihelvus</taxon>
    </lineage>
</organism>
<feature type="transmembrane region" description="Helical" evidence="1">
    <location>
        <begin position="71"/>
        <end position="94"/>
    </location>
</feature>
<gene>
    <name evidence="2" type="ORF">F3N42_02790</name>
</gene>
<dbReference type="RefSeq" id="WP_150862854.1">
    <property type="nucleotide sequence ID" value="NZ_VYXP01000002.1"/>
</dbReference>
<sequence length="315" mass="35338">MNRFLALVRREFWENRIAFRATPIALFGLYMAGAAMALITFSYFDNEFSTMKEAARFIAQSDVEIRSQAVWLANFAGSTFFTFVMGIVVFFYLLGSLYDDRKDRSILFWKSLPASDTLTVASKLFTAMFVVPTIFWIAFVVTMAALYAIASLTFMFAGENPWPVILAVANPFKAWGYVLASWYAHAIWALPMYGWLMLVSAFSPRLPLLFALIPPAVIAVLQIWLDFLRTFTLEANLGGILWQWWVDAPIINCCGEENGSVGAFLGIPIDDRFDHALTIGNMLDRLFSLPMLGGLCVAAVFLAGALWLRSRATDN</sequence>
<keyword evidence="1" id="KW-0472">Membrane</keyword>
<feature type="transmembrane region" description="Helical" evidence="1">
    <location>
        <begin position="133"/>
        <end position="157"/>
    </location>
</feature>
<protein>
    <submittedName>
        <fullName evidence="2">Uncharacterized protein</fullName>
    </submittedName>
</protein>
<dbReference type="AlphaFoldDB" id="A0A5N0THH3"/>
<reference evidence="2 3" key="1">
    <citation type="submission" date="2019-09" db="EMBL/GenBank/DDBJ databases">
        <title>Wenzhouxiangella sp. Genome sequencing and assembly.</title>
        <authorList>
            <person name="Zhang R."/>
        </authorList>
    </citation>
    <scope>NUCLEOTIDE SEQUENCE [LARGE SCALE GENOMIC DNA]</scope>
    <source>
        <strain evidence="2 3">W260</strain>
    </source>
</reference>
<keyword evidence="3" id="KW-1185">Reference proteome</keyword>
<name>A0A5N0THH3_9GAMM</name>
<feature type="transmembrane region" description="Helical" evidence="1">
    <location>
        <begin position="21"/>
        <end position="44"/>
    </location>
</feature>
<accession>A0A5N0THH3</accession>
<evidence type="ECO:0000313" key="2">
    <source>
        <dbReference type="EMBL" id="KAA9133296.1"/>
    </source>
</evidence>
<evidence type="ECO:0000313" key="3">
    <source>
        <dbReference type="Proteomes" id="UP000325372"/>
    </source>
</evidence>
<keyword evidence="1" id="KW-1133">Transmembrane helix</keyword>
<dbReference type="EMBL" id="VYXP01000002">
    <property type="protein sequence ID" value="KAA9133296.1"/>
    <property type="molecule type" value="Genomic_DNA"/>
</dbReference>
<evidence type="ECO:0000256" key="1">
    <source>
        <dbReference type="SAM" id="Phobius"/>
    </source>
</evidence>
<feature type="transmembrane region" description="Helical" evidence="1">
    <location>
        <begin position="206"/>
        <end position="225"/>
    </location>
</feature>
<feature type="transmembrane region" description="Helical" evidence="1">
    <location>
        <begin position="287"/>
        <end position="308"/>
    </location>
</feature>
<feature type="transmembrane region" description="Helical" evidence="1">
    <location>
        <begin position="177"/>
        <end position="199"/>
    </location>
</feature>
<comment type="caution">
    <text evidence="2">The sequence shown here is derived from an EMBL/GenBank/DDBJ whole genome shotgun (WGS) entry which is preliminary data.</text>
</comment>
<proteinExistence type="predicted"/>
<dbReference type="Proteomes" id="UP000325372">
    <property type="component" value="Unassembled WGS sequence"/>
</dbReference>
<keyword evidence="1" id="KW-0812">Transmembrane</keyword>